<sequence>MGPQPWAFFLCFLQLQAERPQDFRQRLQPSSYEPGPGADGQDSKEGAFNYSDLNSQISRLKKEASEYEDQVKGPVVDHADMWLQQKSRYQEFVKELNHGMNVQKQLVHKLRTEERKRALGKMKEAKKETNSTNSTEGKANQSQAEPSPK</sequence>
<accession>A0A812SKT5</accession>
<feature type="compositionally biased region" description="Polar residues" evidence="1">
    <location>
        <begin position="130"/>
        <end position="149"/>
    </location>
</feature>
<feature type="compositionally biased region" description="Basic and acidic residues" evidence="1">
    <location>
        <begin position="110"/>
        <end position="129"/>
    </location>
</feature>
<reference evidence="2" key="1">
    <citation type="submission" date="2021-02" db="EMBL/GenBank/DDBJ databases">
        <authorList>
            <person name="Dougan E. K."/>
            <person name="Rhodes N."/>
            <person name="Thang M."/>
            <person name="Chan C."/>
        </authorList>
    </citation>
    <scope>NUCLEOTIDE SEQUENCE</scope>
</reference>
<name>A0A812SKT5_SYMPI</name>
<dbReference type="Proteomes" id="UP000649617">
    <property type="component" value="Unassembled WGS sequence"/>
</dbReference>
<gene>
    <name evidence="2" type="primary">CanA1</name>
    <name evidence="2" type="ORF">SPIL2461_LOCUS12360</name>
</gene>
<feature type="region of interest" description="Disordered" evidence="1">
    <location>
        <begin position="104"/>
        <end position="149"/>
    </location>
</feature>
<proteinExistence type="predicted"/>
<dbReference type="OrthoDB" id="10441325at2759"/>
<protein>
    <submittedName>
        <fullName evidence="2">CanA1 protein</fullName>
    </submittedName>
</protein>
<organism evidence="2 3">
    <name type="scientific">Symbiodinium pilosum</name>
    <name type="common">Dinoflagellate</name>
    <dbReference type="NCBI Taxonomy" id="2952"/>
    <lineage>
        <taxon>Eukaryota</taxon>
        <taxon>Sar</taxon>
        <taxon>Alveolata</taxon>
        <taxon>Dinophyceae</taxon>
        <taxon>Suessiales</taxon>
        <taxon>Symbiodiniaceae</taxon>
        <taxon>Symbiodinium</taxon>
    </lineage>
</organism>
<dbReference type="EMBL" id="CAJNIZ010025369">
    <property type="protein sequence ID" value="CAE7483303.1"/>
    <property type="molecule type" value="Genomic_DNA"/>
</dbReference>
<dbReference type="AlphaFoldDB" id="A0A812SKT5"/>
<evidence type="ECO:0000313" key="2">
    <source>
        <dbReference type="EMBL" id="CAE7483303.1"/>
    </source>
</evidence>
<feature type="region of interest" description="Disordered" evidence="1">
    <location>
        <begin position="23"/>
        <end position="52"/>
    </location>
</feature>
<comment type="caution">
    <text evidence="2">The sequence shown here is derived from an EMBL/GenBank/DDBJ whole genome shotgun (WGS) entry which is preliminary data.</text>
</comment>
<evidence type="ECO:0000313" key="3">
    <source>
        <dbReference type="Proteomes" id="UP000649617"/>
    </source>
</evidence>
<keyword evidence="3" id="KW-1185">Reference proteome</keyword>
<evidence type="ECO:0000256" key="1">
    <source>
        <dbReference type="SAM" id="MobiDB-lite"/>
    </source>
</evidence>